<gene>
    <name evidence="10" type="ORF">KTT_51420</name>
</gene>
<protein>
    <recommendedName>
        <fullName evidence="12">ABC transporter permease</fullName>
    </recommendedName>
</protein>
<keyword evidence="2" id="KW-1003">Cell membrane</keyword>
<evidence type="ECO:0000259" key="9">
    <source>
        <dbReference type="Pfam" id="PF12704"/>
    </source>
</evidence>
<feature type="transmembrane region" description="Helical" evidence="7">
    <location>
        <begin position="354"/>
        <end position="376"/>
    </location>
</feature>
<comment type="subcellular location">
    <subcellularLocation>
        <location evidence="1">Cell membrane</location>
        <topology evidence="1">Multi-pass membrane protein</topology>
    </subcellularLocation>
</comment>
<evidence type="ECO:0000313" key="11">
    <source>
        <dbReference type="Proteomes" id="UP000287352"/>
    </source>
</evidence>
<feature type="domain" description="MacB-like periplasmic core" evidence="9">
    <location>
        <begin position="25"/>
        <end position="226"/>
    </location>
</feature>
<dbReference type="PANTHER" id="PTHR30572:SF4">
    <property type="entry name" value="ABC TRANSPORTER PERMEASE YTRF"/>
    <property type="match status" value="1"/>
</dbReference>
<evidence type="ECO:0000256" key="7">
    <source>
        <dbReference type="SAM" id="Phobius"/>
    </source>
</evidence>
<name>A0A402A811_9CHLR</name>
<dbReference type="InterPro" id="IPR003838">
    <property type="entry name" value="ABC3_permease_C"/>
</dbReference>
<dbReference type="EMBL" id="BIFR01000002">
    <property type="protein sequence ID" value="GCE15283.1"/>
    <property type="molecule type" value="Genomic_DNA"/>
</dbReference>
<dbReference type="Proteomes" id="UP000287352">
    <property type="component" value="Unassembled WGS sequence"/>
</dbReference>
<evidence type="ECO:0000256" key="5">
    <source>
        <dbReference type="ARBA" id="ARBA00023136"/>
    </source>
</evidence>
<organism evidence="10 11">
    <name type="scientific">Tengunoibacter tsumagoiensis</name>
    <dbReference type="NCBI Taxonomy" id="2014871"/>
    <lineage>
        <taxon>Bacteria</taxon>
        <taxon>Bacillati</taxon>
        <taxon>Chloroflexota</taxon>
        <taxon>Ktedonobacteria</taxon>
        <taxon>Ktedonobacterales</taxon>
        <taxon>Dictyobacteraceae</taxon>
        <taxon>Tengunoibacter</taxon>
    </lineage>
</organism>
<feature type="domain" description="MacB-like periplasmic core" evidence="9">
    <location>
        <begin position="429"/>
        <end position="625"/>
    </location>
</feature>
<evidence type="ECO:0008006" key="12">
    <source>
        <dbReference type="Google" id="ProtNLM"/>
    </source>
</evidence>
<feature type="transmembrane region" description="Helical" evidence="7">
    <location>
        <begin position="748"/>
        <end position="770"/>
    </location>
</feature>
<keyword evidence="3 7" id="KW-0812">Transmembrane</keyword>
<keyword evidence="5 7" id="KW-0472">Membrane</keyword>
<evidence type="ECO:0000256" key="6">
    <source>
        <dbReference type="ARBA" id="ARBA00038076"/>
    </source>
</evidence>
<dbReference type="Pfam" id="PF12704">
    <property type="entry name" value="MacB_PCD"/>
    <property type="match status" value="2"/>
</dbReference>
<evidence type="ECO:0000256" key="4">
    <source>
        <dbReference type="ARBA" id="ARBA00022989"/>
    </source>
</evidence>
<comment type="similarity">
    <text evidence="6">Belongs to the ABC-4 integral membrane protein family.</text>
</comment>
<dbReference type="AlphaFoldDB" id="A0A402A811"/>
<proteinExistence type="inferred from homology"/>
<dbReference type="RefSeq" id="WP_126582764.1">
    <property type="nucleotide sequence ID" value="NZ_BIFR01000002.1"/>
</dbReference>
<feature type="transmembrane region" description="Helical" evidence="7">
    <location>
        <begin position="263"/>
        <end position="284"/>
    </location>
</feature>
<evidence type="ECO:0000313" key="10">
    <source>
        <dbReference type="EMBL" id="GCE15283.1"/>
    </source>
</evidence>
<dbReference type="InterPro" id="IPR050250">
    <property type="entry name" value="Macrolide_Exporter_MacB"/>
</dbReference>
<reference evidence="11" key="1">
    <citation type="submission" date="2018-12" db="EMBL/GenBank/DDBJ databases">
        <title>Tengunoibacter tsumagoiensis gen. nov., sp. nov., Dictyobacter kobayashii sp. nov., D. alpinus sp. nov., and D. joshuensis sp. nov. and description of Dictyobacteraceae fam. nov. within the order Ktedonobacterales isolated from Tengu-no-mugimeshi.</title>
        <authorList>
            <person name="Wang C.M."/>
            <person name="Zheng Y."/>
            <person name="Sakai Y."/>
            <person name="Toyoda A."/>
            <person name="Minakuchi Y."/>
            <person name="Abe K."/>
            <person name="Yokota A."/>
            <person name="Yabe S."/>
        </authorList>
    </citation>
    <scope>NUCLEOTIDE SEQUENCE [LARGE SCALE GENOMIC DNA]</scope>
    <source>
        <strain evidence="11">Uno3</strain>
    </source>
</reference>
<feature type="domain" description="ABC3 transporter permease C-terminal" evidence="8">
    <location>
        <begin position="264"/>
        <end position="381"/>
    </location>
</feature>
<keyword evidence="11" id="KW-1185">Reference proteome</keyword>
<evidence type="ECO:0000256" key="1">
    <source>
        <dbReference type="ARBA" id="ARBA00004651"/>
    </source>
</evidence>
<feature type="domain" description="ABC3 transporter permease C-terminal" evidence="8">
    <location>
        <begin position="663"/>
        <end position="779"/>
    </location>
</feature>
<comment type="caution">
    <text evidence="10">The sequence shown here is derived from an EMBL/GenBank/DDBJ whole genome shotgun (WGS) entry which is preliminary data.</text>
</comment>
<dbReference type="PANTHER" id="PTHR30572">
    <property type="entry name" value="MEMBRANE COMPONENT OF TRANSPORTER-RELATED"/>
    <property type="match status" value="1"/>
</dbReference>
<evidence type="ECO:0000256" key="3">
    <source>
        <dbReference type="ARBA" id="ARBA00022692"/>
    </source>
</evidence>
<evidence type="ECO:0000256" key="2">
    <source>
        <dbReference type="ARBA" id="ARBA00022475"/>
    </source>
</evidence>
<feature type="transmembrane region" description="Helical" evidence="7">
    <location>
        <begin position="707"/>
        <end position="728"/>
    </location>
</feature>
<evidence type="ECO:0000259" key="8">
    <source>
        <dbReference type="Pfam" id="PF02687"/>
    </source>
</evidence>
<feature type="transmembrane region" description="Helical" evidence="7">
    <location>
        <begin position="305"/>
        <end position="334"/>
    </location>
</feature>
<dbReference type="GO" id="GO:0005886">
    <property type="term" value="C:plasma membrane"/>
    <property type="evidence" value="ECO:0007669"/>
    <property type="project" value="UniProtKB-SubCell"/>
</dbReference>
<dbReference type="OrthoDB" id="9780560at2"/>
<accession>A0A402A811</accession>
<feature type="transmembrane region" description="Helical" evidence="7">
    <location>
        <begin position="428"/>
        <end position="448"/>
    </location>
</feature>
<dbReference type="Pfam" id="PF02687">
    <property type="entry name" value="FtsX"/>
    <property type="match status" value="2"/>
</dbReference>
<sequence length="788" mass="85790">MSFLSLDSALRHKAIAEVTKRKARSFLVILAIFIGVFGLTSINIFESKLIAGYAFQQDRSHAPDITVLVDHITPEQGQQLVARTPNVQAVQLQMSALVQWQTNGQPTKLHITAFPHPQQVTLGAYTIIKGRAPGPGEIAMEIEDGSFAPLTLGEMIQIQRGQGNQTLHVVGIAKTAGIGQLKGTGSAQGYMSQSGLQQLLGTMQFNSLTLKVQDFNRVHATAQAVSTQLQDIGVHSQDTQIQSSVGIQVGDAFLTGLFNLVRLLAAGAIIVSCFLIMNTLMTVIAEQTRIIGTMKAMGGTRGIILGSYLLTVFIYSIIGTFPAIIVGILAGYGIALRFATSKFLDLGGFSLEPITLLISIIAGLCVPLLAALFPLLEGTRITVRQALSAYGVTHSASSRKTLLSHHLAWVPQTFWLGFRGLFRKRTQAILTIAALTLSGMTFLAVMTVRYDISQLAFHTYDNYAYDVVSMGATAQPYQPLQQRMQTIKNIAIFESGYLLPASTRWGVIDIVGINPQTQLYKKPMVDGQWLNAQRHNTIVLDTTFLNRAHLAIGDTLQLTDDNGHSANWQIIGSLNDFSPVVGSYGVAYTTLEDLNRFEGHQDLQANELFVQAKENTPDALQRLVTETNSALQASGYDALAQTKQQQIASEDSSAAGIYIIFYVAAVGVAMVGILGLYNALTSSVLERQREIGVWRSLGARAGQITRVFWIEGLTLTILGWLLSSIIGIPLSSVFVSLFSSWLFPIPYAFAPSSLVWMLLIMIVITLLASLGPTQRAGRIRIAEILRYE</sequence>
<dbReference type="InterPro" id="IPR025857">
    <property type="entry name" value="MacB_PCD"/>
</dbReference>
<feature type="transmembrane region" description="Helical" evidence="7">
    <location>
        <begin position="655"/>
        <end position="680"/>
    </location>
</feature>
<feature type="transmembrane region" description="Helical" evidence="7">
    <location>
        <begin position="26"/>
        <end position="45"/>
    </location>
</feature>
<keyword evidence="4 7" id="KW-1133">Transmembrane helix</keyword>
<dbReference type="GO" id="GO:0022857">
    <property type="term" value="F:transmembrane transporter activity"/>
    <property type="evidence" value="ECO:0007669"/>
    <property type="project" value="TreeGrafter"/>
</dbReference>